<dbReference type="EMBL" id="LT629772">
    <property type="protein sequence ID" value="SDS79933.1"/>
    <property type="molecule type" value="Genomic_DNA"/>
</dbReference>
<evidence type="ECO:0000256" key="1">
    <source>
        <dbReference type="SAM" id="Phobius"/>
    </source>
</evidence>
<evidence type="ECO:0000313" key="2">
    <source>
        <dbReference type="EMBL" id="SDS79933.1"/>
    </source>
</evidence>
<dbReference type="RefSeq" id="WP_091526141.1">
    <property type="nucleotide sequence ID" value="NZ_LT629772.1"/>
</dbReference>
<accession>A0A1H1V5G1</accession>
<reference evidence="2 3" key="1">
    <citation type="submission" date="2016-10" db="EMBL/GenBank/DDBJ databases">
        <authorList>
            <person name="de Groot N.N."/>
        </authorList>
    </citation>
    <scope>NUCLEOTIDE SEQUENCE [LARGE SCALE GENOMIC DNA]</scope>
    <source>
        <strain evidence="2 3">DSM 21800</strain>
    </source>
</reference>
<dbReference type="OrthoDB" id="9810847at2"/>
<dbReference type="PANTHER" id="PTHR37309:SF1">
    <property type="entry name" value="SLR0284 PROTEIN"/>
    <property type="match status" value="1"/>
</dbReference>
<gene>
    <name evidence="2" type="ORF">SAMN04489812_3072</name>
</gene>
<feature type="transmembrane region" description="Helical" evidence="1">
    <location>
        <begin position="37"/>
        <end position="56"/>
    </location>
</feature>
<proteinExistence type="predicted"/>
<dbReference type="Pfam" id="PF04020">
    <property type="entry name" value="Phage_holin_4_2"/>
    <property type="match status" value="1"/>
</dbReference>
<sequence length="129" mass="14118">MRWLLRLLANAAALALATWLLSGITLTATDTGKKVLVMLLVALIFGIVNAIVKPIFKLVSLPILIITLGIFLVVINALMLLLTSWLSGLFNIGWHVDGFWTAVLGGLIVAVVSWVLNAFVPDKNEDRRR</sequence>
<dbReference type="InterPro" id="IPR007165">
    <property type="entry name" value="Phage_holin_4_2"/>
</dbReference>
<keyword evidence="1" id="KW-0812">Transmembrane</keyword>
<dbReference type="STRING" id="630515.SAMN04489812_3072"/>
<evidence type="ECO:0000313" key="3">
    <source>
        <dbReference type="Proteomes" id="UP000199103"/>
    </source>
</evidence>
<feature type="transmembrane region" description="Helical" evidence="1">
    <location>
        <begin position="98"/>
        <end position="120"/>
    </location>
</feature>
<feature type="transmembrane region" description="Helical" evidence="1">
    <location>
        <begin position="63"/>
        <end position="86"/>
    </location>
</feature>
<keyword evidence="3" id="KW-1185">Reference proteome</keyword>
<keyword evidence="1" id="KW-0472">Membrane</keyword>
<name>A0A1H1V5G1_9ACTN</name>
<dbReference type="AlphaFoldDB" id="A0A1H1V5G1"/>
<protein>
    <submittedName>
        <fullName evidence="2">Putative membrane protein</fullName>
    </submittedName>
</protein>
<dbReference type="Proteomes" id="UP000199103">
    <property type="component" value="Chromosome I"/>
</dbReference>
<organism evidence="2 3">
    <name type="scientific">Microlunatus soli</name>
    <dbReference type="NCBI Taxonomy" id="630515"/>
    <lineage>
        <taxon>Bacteria</taxon>
        <taxon>Bacillati</taxon>
        <taxon>Actinomycetota</taxon>
        <taxon>Actinomycetes</taxon>
        <taxon>Propionibacteriales</taxon>
        <taxon>Propionibacteriaceae</taxon>
        <taxon>Microlunatus</taxon>
    </lineage>
</organism>
<keyword evidence="1" id="KW-1133">Transmembrane helix</keyword>
<dbReference type="PANTHER" id="PTHR37309">
    <property type="entry name" value="SLR0284 PROTEIN"/>
    <property type="match status" value="1"/>
</dbReference>